<keyword evidence="3" id="KW-1185">Reference proteome</keyword>
<protein>
    <submittedName>
        <fullName evidence="2">Uncharacterized protein</fullName>
    </submittedName>
</protein>
<comment type="caution">
    <text evidence="2">The sequence shown here is derived from an EMBL/GenBank/DDBJ whole genome shotgun (WGS) entry which is preliminary data.</text>
</comment>
<feature type="signal peptide" evidence="1">
    <location>
        <begin position="1"/>
        <end position="25"/>
    </location>
</feature>
<reference evidence="2" key="1">
    <citation type="submission" date="2021-08" db="EMBL/GenBank/DDBJ databases">
        <title>WGS assembly of Ceratopteris richardii.</title>
        <authorList>
            <person name="Marchant D.B."/>
            <person name="Chen G."/>
            <person name="Jenkins J."/>
            <person name="Shu S."/>
            <person name="Leebens-Mack J."/>
            <person name="Grimwood J."/>
            <person name="Schmutz J."/>
            <person name="Soltis P."/>
            <person name="Soltis D."/>
            <person name="Chen Z.-H."/>
        </authorList>
    </citation>
    <scope>NUCLEOTIDE SEQUENCE</scope>
    <source>
        <strain evidence="2">Whitten #5841</strain>
        <tissue evidence="2">Leaf</tissue>
    </source>
</reference>
<organism evidence="2 3">
    <name type="scientific">Ceratopteris richardii</name>
    <name type="common">Triangle waterfern</name>
    <dbReference type="NCBI Taxonomy" id="49495"/>
    <lineage>
        <taxon>Eukaryota</taxon>
        <taxon>Viridiplantae</taxon>
        <taxon>Streptophyta</taxon>
        <taxon>Embryophyta</taxon>
        <taxon>Tracheophyta</taxon>
        <taxon>Polypodiopsida</taxon>
        <taxon>Polypodiidae</taxon>
        <taxon>Polypodiales</taxon>
        <taxon>Pteridineae</taxon>
        <taxon>Pteridaceae</taxon>
        <taxon>Parkerioideae</taxon>
        <taxon>Ceratopteris</taxon>
    </lineage>
</organism>
<dbReference type="Proteomes" id="UP000825935">
    <property type="component" value="Chromosome 38"/>
</dbReference>
<dbReference type="EMBL" id="CM035443">
    <property type="protein sequence ID" value="KAH7277887.1"/>
    <property type="molecule type" value="Genomic_DNA"/>
</dbReference>
<sequence length="44" mass="4774">MFHGPITRSLEAIVILVSLLSLCQRSSMHLLLGTKGQVHSNTAL</sequence>
<accession>A0A8T2Q1R7</accession>
<keyword evidence="1" id="KW-0732">Signal</keyword>
<evidence type="ECO:0000313" key="2">
    <source>
        <dbReference type="EMBL" id="KAH7277887.1"/>
    </source>
</evidence>
<evidence type="ECO:0000256" key="1">
    <source>
        <dbReference type="SAM" id="SignalP"/>
    </source>
</evidence>
<proteinExistence type="predicted"/>
<name>A0A8T2Q1R7_CERRI</name>
<gene>
    <name evidence="2" type="ORF">KP509_38G013600</name>
</gene>
<evidence type="ECO:0000313" key="3">
    <source>
        <dbReference type="Proteomes" id="UP000825935"/>
    </source>
</evidence>
<feature type="chain" id="PRO_5035810598" evidence="1">
    <location>
        <begin position="26"/>
        <end position="44"/>
    </location>
</feature>
<dbReference type="AlphaFoldDB" id="A0A8T2Q1R7"/>